<dbReference type="PROSITE" id="PS51194">
    <property type="entry name" value="HELICASE_CTER"/>
    <property type="match status" value="1"/>
</dbReference>
<dbReference type="PROSITE" id="PS51192">
    <property type="entry name" value="HELICASE_ATP_BIND_1"/>
    <property type="match status" value="1"/>
</dbReference>
<protein>
    <submittedName>
        <fullName evidence="3">Predicted HKD family nuclease</fullName>
    </submittedName>
</protein>
<dbReference type="InterPro" id="IPR006935">
    <property type="entry name" value="Helicase/UvrB_N"/>
</dbReference>
<sequence>MTSNFITQKPNIVDNILIRTPQKETFVELSKHANSQDSLEREVGIILPVGCGKSGCITLAPFAYGSKRTLVIAPGISIASQLEADFNPSNAKMFYRKCKVLVSQPYPEPVIIKGTTTNITDLEEADVVITNIQQLQREDNRWIQSLPDDFFDLILFDEGHHSVASSWEALKDKFKAANIVNFSATPLRADGQMMAGKILYSFPIYRAIQDGYVKRLKAVQLNPRTLRYVRRSDSQEIEVSLEEVRRLGEEEADFRRSIVTSTETLNTIVDTSIHELQRLRNETGDERLKIIASALNYEHCRQIVQAYRSRGCKAEYVHSLEDSASNLRVMDKLKNHELDVIIQVRKLGEGFDHPQLSVAAVFSIFSNLSPFVQFVGRIMRVIEQNAPGHVLNQGVVVFHAGANIAKQWADFQTFSEADQEFFNQLLPLEGIDPTDSKIQREYTPSIRPENEVEVKGQSEIQLEELHLLQDDEVAAIKLLQDRGIISENFDPLKHTLQPIPVTKVAQRQAMRSSLDMRVHNEVAKILSGKGINPTGYELDRKHLGRHNLIILKAAIDRQINAMVGKGSGKRSEFSRAELDKIDENFNGIVKLAISEVFNVN</sequence>
<dbReference type="Gene3D" id="3.40.50.300">
    <property type="entry name" value="P-loop containing nucleotide triphosphate hydrolases"/>
    <property type="match status" value="2"/>
</dbReference>
<accession>A0A0T9SXU1</accession>
<gene>
    <name evidence="3" type="ORF">ERS137965_00171</name>
</gene>
<dbReference type="EMBL" id="CQEJ01000001">
    <property type="protein sequence ID" value="CNK47077.1"/>
    <property type="molecule type" value="Genomic_DNA"/>
</dbReference>
<dbReference type="PANTHER" id="PTHR47396">
    <property type="entry name" value="TYPE I RESTRICTION ENZYME ECOKI R PROTEIN"/>
    <property type="match status" value="1"/>
</dbReference>
<organism evidence="3 4">
    <name type="scientific">Yersinia aldovae</name>
    <dbReference type="NCBI Taxonomy" id="29483"/>
    <lineage>
        <taxon>Bacteria</taxon>
        <taxon>Pseudomonadati</taxon>
        <taxon>Pseudomonadota</taxon>
        <taxon>Gammaproteobacteria</taxon>
        <taxon>Enterobacterales</taxon>
        <taxon>Yersiniaceae</taxon>
        <taxon>Yersinia</taxon>
    </lineage>
</organism>
<dbReference type="Pfam" id="PF00271">
    <property type="entry name" value="Helicase_C"/>
    <property type="match status" value="1"/>
</dbReference>
<evidence type="ECO:0000313" key="4">
    <source>
        <dbReference type="Proteomes" id="UP000041595"/>
    </source>
</evidence>
<dbReference type="AlphaFoldDB" id="A0A0T9SXU1"/>
<feature type="domain" description="Helicase ATP-binding" evidence="1">
    <location>
        <begin position="34"/>
        <end position="204"/>
    </location>
</feature>
<feature type="domain" description="Helicase C-terminal" evidence="2">
    <location>
        <begin position="275"/>
        <end position="439"/>
    </location>
</feature>
<dbReference type="InterPro" id="IPR027417">
    <property type="entry name" value="P-loop_NTPase"/>
</dbReference>
<dbReference type="InterPro" id="IPR050742">
    <property type="entry name" value="Helicase_Restrict-Modif_Enz"/>
</dbReference>
<dbReference type="InterPro" id="IPR014001">
    <property type="entry name" value="Helicase_ATP-bd"/>
</dbReference>
<dbReference type="SMART" id="SM00487">
    <property type="entry name" value="DEXDc"/>
    <property type="match status" value="1"/>
</dbReference>
<dbReference type="Pfam" id="PF04851">
    <property type="entry name" value="ResIII"/>
    <property type="match status" value="1"/>
</dbReference>
<dbReference type="RefSeq" id="WP_004703711.1">
    <property type="nucleotide sequence ID" value="NZ_CQEJ01000001.1"/>
</dbReference>
<evidence type="ECO:0000259" key="1">
    <source>
        <dbReference type="PROSITE" id="PS51192"/>
    </source>
</evidence>
<evidence type="ECO:0000259" key="2">
    <source>
        <dbReference type="PROSITE" id="PS51194"/>
    </source>
</evidence>
<dbReference type="Proteomes" id="UP000041595">
    <property type="component" value="Unassembled WGS sequence"/>
</dbReference>
<reference evidence="3 4" key="1">
    <citation type="submission" date="2015-03" db="EMBL/GenBank/DDBJ databases">
        <authorList>
            <person name="Murphy D."/>
        </authorList>
    </citation>
    <scope>NUCLEOTIDE SEQUENCE [LARGE SCALE GENOMIC DNA]</scope>
    <source>
        <strain evidence="3 4">IP06005</strain>
    </source>
</reference>
<name>A0A0T9SXU1_YERAL</name>
<proteinExistence type="predicted"/>
<dbReference type="CDD" id="cd18785">
    <property type="entry name" value="SF2_C"/>
    <property type="match status" value="1"/>
</dbReference>
<dbReference type="GO" id="GO:0003677">
    <property type="term" value="F:DNA binding"/>
    <property type="evidence" value="ECO:0007669"/>
    <property type="project" value="InterPro"/>
</dbReference>
<dbReference type="SUPFAM" id="SSF52540">
    <property type="entry name" value="P-loop containing nucleoside triphosphate hydrolases"/>
    <property type="match status" value="1"/>
</dbReference>
<dbReference type="InterPro" id="IPR001650">
    <property type="entry name" value="Helicase_C-like"/>
</dbReference>
<dbReference type="GO" id="GO:0005829">
    <property type="term" value="C:cytosol"/>
    <property type="evidence" value="ECO:0007669"/>
    <property type="project" value="TreeGrafter"/>
</dbReference>
<dbReference type="eggNOG" id="COG1061">
    <property type="taxonomic scope" value="Bacteria"/>
</dbReference>
<evidence type="ECO:0000313" key="3">
    <source>
        <dbReference type="EMBL" id="CNK47077.1"/>
    </source>
</evidence>
<dbReference type="PANTHER" id="PTHR47396:SF1">
    <property type="entry name" value="ATP-DEPENDENT HELICASE IRC3-RELATED"/>
    <property type="match status" value="1"/>
</dbReference>
<dbReference type="GO" id="GO:0005524">
    <property type="term" value="F:ATP binding"/>
    <property type="evidence" value="ECO:0007669"/>
    <property type="project" value="InterPro"/>
</dbReference>
<dbReference type="GO" id="GO:0016787">
    <property type="term" value="F:hydrolase activity"/>
    <property type="evidence" value="ECO:0007669"/>
    <property type="project" value="InterPro"/>
</dbReference>